<feature type="non-terminal residue" evidence="1">
    <location>
        <position position="1"/>
    </location>
</feature>
<organism evidence="1">
    <name type="scientific">human gut metagenome</name>
    <dbReference type="NCBI Taxonomy" id="408170"/>
    <lineage>
        <taxon>unclassified sequences</taxon>
        <taxon>metagenomes</taxon>
        <taxon>organismal metagenomes</taxon>
    </lineage>
</organism>
<dbReference type="GO" id="GO:0046872">
    <property type="term" value="F:metal ion binding"/>
    <property type="evidence" value="ECO:0007669"/>
    <property type="project" value="InterPro"/>
</dbReference>
<proteinExistence type="predicted"/>
<name>W1YCJ9_9ZZZZ</name>
<gene>
    <name evidence="1" type="ORF">Q604_UNBC06704G0001</name>
</gene>
<dbReference type="SUPFAM" id="SSF63411">
    <property type="entry name" value="LuxS/MPP-like metallohydrolase"/>
    <property type="match status" value="1"/>
</dbReference>
<reference evidence="1" key="1">
    <citation type="submission" date="2013-12" db="EMBL/GenBank/DDBJ databases">
        <title>A Varibaculum cambriense genome reconstructed from a premature infant gut community with otherwise low bacterial novelty that shifts toward anaerobic metabolism during the third week of life.</title>
        <authorList>
            <person name="Brown C.T."/>
            <person name="Sharon I."/>
            <person name="Thomas B.C."/>
            <person name="Castelle C.J."/>
            <person name="Morowitz M.J."/>
            <person name="Banfield J.F."/>
        </authorList>
    </citation>
    <scope>NUCLEOTIDE SEQUENCE</scope>
</reference>
<accession>W1YCJ9</accession>
<dbReference type="InterPro" id="IPR011249">
    <property type="entry name" value="Metalloenz_LuxS/M16"/>
</dbReference>
<evidence type="ECO:0000313" key="1">
    <source>
        <dbReference type="EMBL" id="ETJ39430.1"/>
    </source>
</evidence>
<dbReference type="Gene3D" id="3.30.830.10">
    <property type="entry name" value="Metalloenzyme, LuxS/M16 peptidase-like"/>
    <property type="match status" value="1"/>
</dbReference>
<dbReference type="AlphaFoldDB" id="W1YCJ9"/>
<protein>
    <submittedName>
        <fullName evidence="1">Uncharacterized protein</fullName>
    </submittedName>
</protein>
<sequence>KNLLMRNKVDDEQDIIDYINNVEYQDVVEIIEKVFNKENIGVCIVGKDVENISL</sequence>
<comment type="caution">
    <text evidence="1">The sequence shown here is derived from an EMBL/GenBank/DDBJ whole genome shotgun (WGS) entry which is preliminary data.</text>
</comment>
<dbReference type="EMBL" id="AZMM01006704">
    <property type="protein sequence ID" value="ETJ39430.1"/>
    <property type="molecule type" value="Genomic_DNA"/>
</dbReference>